<dbReference type="Proteomes" id="UP000766486">
    <property type="component" value="Unassembled WGS sequence"/>
</dbReference>
<keyword evidence="2" id="KW-1185">Reference proteome</keyword>
<dbReference type="EMBL" id="CABFNS010000830">
    <property type="protein sequence ID" value="VUC31287.1"/>
    <property type="molecule type" value="Genomic_DNA"/>
</dbReference>
<accession>A0ABY6UJE9</accession>
<organism evidence="1 2">
    <name type="scientific">Bionectria ochroleuca</name>
    <name type="common">Gliocladium roseum</name>
    <dbReference type="NCBI Taxonomy" id="29856"/>
    <lineage>
        <taxon>Eukaryota</taxon>
        <taxon>Fungi</taxon>
        <taxon>Dikarya</taxon>
        <taxon>Ascomycota</taxon>
        <taxon>Pezizomycotina</taxon>
        <taxon>Sordariomycetes</taxon>
        <taxon>Hypocreomycetidae</taxon>
        <taxon>Hypocreales</taxon>
        <taxon>Bionectriaceae</taxon>
        <taxon>Clonostachys</taxon>
    </lineage>
</organism>
<reference evidence="1 2" key="1">
    <citation type="submission" date="2019-06" db="EMBL/GenBank/DDBJ databases">
        <authorList>
            <person name="Broberg M."/>
        </authorList>
    </citation>
    <scope>NUCLEOTIDE SEQUENCE [LARGE SCALE GENOMIC DNA]</scope>
</reference>
<evidence type="ECO:0000313" key="2">
    <source>
        <dbReference type="Proteomes" id="UP000766486"/>
    </source>
</evidence>
<proteinExistence type="predicted"/>
<gene>
    <name evidence="1" type="ORF">CLO192961_LOCUS300598</name>
</gene>
<protein>
    <submittedName>
        <fullName evidence="1">Uncharacterized protein</fullName>
    </submittedName>
</protein>
<evidence type="ECO:0000313" key="1">
    <source>
        <dbReference type="EMBL" id="VUC31287.1"/>
    </source>
</evidence>
<name>A0ABY6UJE9_BIOOC</name>
<comment type="caution">
    <text evidence="1">The sequence shown here is derived from an EMBL/GenBank/DDBJ whole genome shotgun (WGS) entry which is preliminary data.</text>
</comment>
<sequence>MLSNSKTVDIMATESQEKQLIENEIAKIEASELDQPSKDLILQVLQDGRKLSVDEVRRIWKLLSDEQKDKFGLTSRILWLEEGNHRAGRNHILKHKEEFANKGIPEEKLDELAEAATQVGYPAGYQGKGLGRPIVLLYFYNDPVAVAISVGANGFVVGMNPKNFGQMITKLGISPDVVREVSSWPRVS</sequence>